<dbReference type="OrthoDB" id="10252405at2759"/>
<dbReference type="InterPro" id="IPR007317">
    <property type="entry name" value="GET4"/>
</dbReference>
<keyword evidence="7" id="KW-1185">Reference proteome</keyword>
<dbReference type="Pfam" id="PF04190">
    <property type="entry name" value="GET4"/>
    <property type="match status" value="1"/>
</dbReference>
<dbReference type="AlphaFoldDB" id="A0A7R9QS15"/>
<evidence type="ECO:0000256" key="3">
    <source>
        <dbReference type="ARBA" id="ARBA00022448"/>
    </source>
</evidence>
<keyword evidence="4" id="KW-0963">Cytoplasm</keyword>
<dbReference type="EMBL" id="CAJPVJ010009932">
    <property type="protein sequence ID" value="CAG2172910.1"/>
    <property type="molecule type" value="Genomic_DNA"/>
</dbReference>
<dbReference type="InterPro" id="IPR011990">
    <property type="entry name" value="TPR-like_helical_dom_sf"/>
</dbReference>
<gene>
    <name evidence="6" type="ORF">ONB1V03_LOCUS12366</name>
</gene>
<dbReference type="FunFam" id="1.25.40.10:FF:000060">
    <property type="entry name" value="Golgi to ER traffic protein 4 homolog"/>
    <property type="match status" value="1"/>
</dbReference>
<evidence type="ECO:0000313" key="7">
    <source>
        <dbReference type="Proteomes" id="UP000728032"/>
    </source>
</evidence>
<evidence type="ECO:0000256" key="4">
    <source>
        <dbReference type="ARBA" id="ARBA00022490"/>
    </source>
</evidence>
<dbReference type="GO" id="GO:0045048">
    <property type="term" value="P:protein insertion into ER membrane"/>
    <property type="evidence" value="ECO:0007669"/>
    <property type="project" value="InterPro"/>
</dbReference>
<dbReference type="GO" id="GO:0071818">
    <property type="term" value="C:BAT3 complex"/>
    <property type="evidence" value="ECO:0007669"/>
    <property type="project" value="TreeGrafter"/>
</dbReference>
<organism evidence="6">
    <name type="scientific">Oppiella nova</name>
    <dbReference type="NCBI Taxonomy" id="334625"/>
    <lineage>
        <taxon>Eukaryota</taxon>
        <taxon>Metazoa</taxon>
        <taxon>Ecdysozoa</taxon>
        <taxon>Arthropoda</taxon>
        <taxon>Chelicerata</taxon>
        <taxon>Arachnida</taxon>
        <taxon>Acari</taxon>
        <taxon>Acariformes</taxon>
        <taxon>Sarcoptiformes</taxon>
        <taxon>Oribatida</taxon>
        <taxon>Brachypylina</taxon>
        <taxon>Oppioidea</taxon>
        <taxon>Oppiidae</taxon>
        <taxon>Oppiella</taxon>
    </lineage>
</organism>
<evidence type="ECO:0000256" key="5">
    <source>
        <dbReference type="SAM" id="MobiDB-lite"/>
    </source>
</evidence>
<dbReference type="PANTHER" id="PTHR12875:SF0">
    <property type="entry name" value="GOLGI TO ER TRAFFIC PROTEIN 4 HOMOLOG"/>
    <property type="match status" value="1"/>
</dbReference>
<accession>A0A7R9QS15</accession>
<evidence type="ECO:0000313" key="6">
    <source>
        <dbReference type="EMBL" id="CAD7655723.1"/>
    </source>
</evidence>
<evidence type="ECO:0000256" key="2">
    <source>
        <dbReference type="ARBA" id="ARBA00005351"/>
    </source>
</evidence>
<proteinExistence type="inferred from homology"/>
<comment type="subcellular location">
    <subcellularLocation>
        <location evidence="1">Cytoplasm</location>
        <location evidence="1">Cytosol</location>
    </subcellularLocation>
</comment>
<dbReference type="Proteomes" id="UP000728032">
    <property type="component" value="Unassembled WGS sequence"/>
</dbReference>
<evidence type="ECO:0000256" key="1">
    <source>
        <dbReference type="ARBA" id="ARBA00004514"/>
    </source>
</evidence>
<reference evidence="6" key="1">
    <citation type="submission" date="2020-11" db="EMBL/GenBank/DDBJ databases">
        <authorList>
            <person name="Tran Van P."/>
        </authorList>
    </citation>
    <scope>NUCLEOTIDE SEQUENCE</scope>
</reference>
<dbReference type="PANTHER" id="PTHR12875">
    <property type="entry name" value="GOLGI TO ER TRAFFIC PROTEIN 4 HOMOLOG"/>
    <property type="match status" value="1"/>
</dbReference>
<name>A0A7R9QS15_9ACAR</name>
<protein>
    <recommendedName>
        <fullName evidence="8">Golgi to ER traffic protein 4 homolog</fullName>
    </recommendedName>
</protein>
<dbReference type="Gene3D" id="1.25.40.10">
    <property type="entry name" value="Tetratricopeptide repeat domain"/>
    <property type="match status" value="1"/>
</dbReference>
<evidence type="ECO:0008006" key="8">
    <source>
        <dbReference type="Google" id="ProtNLM"/>
    </source>
</evidence>
<dbReference type="EMBL" id="OC924757">
    <property type="protein sequence ID" value="CAD7655723.1"/>
    <property type="molecule type" value="Genomic_DNA"/>
</dbReference>
<comment type="similarity">
    <text evidence="2">Belongs to the GET4 family.</text>
</comment>
<keyword evidence="3" id="KW-0813">Transport</keyword>
<feature type="region of interest" description="Disordered" evidence="5">
    <location>
        <begin position="294"/>
        <end position="327"/>
    </location>
</feature>
<sequence>MSSERLLTKLNKCLESEDYYESHQIYRTLYFRLLRDKRHLQLSQLLFEGAIRLLTLRQHNSGADLATLYIQLLIETNNKTLSGEVIVPCDQLLMNIRRLFELIPAKTPERVTFISNAVKLDVIPSAAIRRQFAVVLWREKNFLESRQHFVHSSDSGVDCALMLVEYQTTLGFPSEVDLFIGQFVLQVLCVRNKSMADQTFHAYTSRHPSINSPNPPFLWPLLNFLSFLLLAIDGGKMQTFKLLMDLYGTTLRRDPSYNDYLSQIGHIYFGIEKASRGGGPQGFFGNLIQSLFDDSEDEQSGGTGSAGPSRPAVSSRSQQKAEEVELD</sequence>